<gene>
    <name evidence="1" type="ORF">DFQ11_102712</name>
</gene>
<keyword evidence="2" id="KW-1185">Reference proteome</keyword>
<evidence type="ECO:0008006" key="3">
    <source>
        <dbReference type="Google" id="ProtNLM"/>
    </source>
</evidence>
<dbReference type="OrthoDB" id="7297045at2"/>
<organism evidence="1 2">
    <name type="scientific">Winogradskyella epiphytica</name>
    <dbReference type="NCBI Taxonomy" id="262005"/>
    <lineage>
        <taxon>Bacteria</taxon>
        <taxon>Pseudomonadati</taxon>
        <taxon>Bacteroidota</taxon>
        <taxon>Flavobacteriia</taxon>
        <taxon>Flavobacteriales</taxon>
        <taxon>Flavobacteriaceae</taxon>
        <taxon>Winogradskyella</taxon>
    </lineage>
</organism>
<dbReference type="AlphaFoldDB" id="A0A2V4XUT1"/>
<evidence type="ECO:0000313" key="2">
    <source>
        <dbReference type="Proteomes" id="UP000248054"/>
    </source>
</evidence>
<protein>
    <recommendedName>
        <fullName evidence="3">GDSL-like lipase/acylhydrolase family protein</fullName>
    </recommendedName>
</protein>
<dbReference type="Proteomes" id="UP000248054">
    <property type="component" value="Unassembled WGS sequence"/>
</dbReference>
<sequence length="290" mass="34262">MKTFFKQFVFALTVFFILLVILDLVYTQIYSHPVYARNKVNWLMNKEPNQQFDYAIFGSSRVFFHLNPQQIKSETGLSGINLGYPGSNNFEIKLMVKEFLKHQKTKKIFIQVDEQYNKERLDPIAIIPWMPFIKDDYIYNEIKTVDSAAVYKKYIPFYRYMVYDSKLGFREIMMSFINANKFDSTNGFAVPSGIMQKRRELSTIKLENKKNNQLQIIIDICKKENIDLFFFTAPYYNTSINTEVLKEQLPNYRDFSGVFREMDYFGDPSHLSKKGAEAFTSLFSNTYFKN</sequence>
<name>A0A2V4XUT1_9FLAO</name>
<comment type="caution">
    <text evidence="1">The sequence shown here is derived from an EMBL/GenBank/DDBJ whole genome shotgun (WGS) entry which is preliminary data.</text>
</comment>
<dbReference type="RefSeq" id="WP_110475479.1">
    <property type="nucleotide sequence ID" value="NZ_BMWQ01000002.1"/>
</dbReference>
<proteinExistence type="predicted"/>
<accession>A0A2V4XUT1</accession>
<dbReference type="EMBL" id="QJTD01000002">
    <property type="protein sequence ID" value="PYE82131.1"/>
    <property type="molecule type" value="Genomic_DNA"/>
</dbReference>
<reference evidence="1 2" key="1">
    <citation type="submission" date="2018-06" db="EMBL/GenBank/DDBJ databases">
        <title>Genomic Encyclopedia of Type Strains, Phase III (KMG-III): the genomes of soil and plant-associated and newly described type strains.</title>
        <authorList>
            <person name="Whitman W."/>
        </authorList>
    </citation>
    <scope>NUCLEOTIDE SEQUENCE [LARGE SCALE GENOMIC DNA]</scope>
    <source>
        <strain evidence="1 2">CECT 7945</strain>
    </source>
</reference>
<evidence type="ECO:0000313" key="1">
    <source>
        <dbReference type="EMBL" id="PYE82131.1"/>
    </source>
</evidence>